<dbReference type="Gene3D" id="2.130.10.10">
    <property type="entry name" value="YVTN repeat-like/Quinoprotein amine dehydrogenase"/>
    <property type="match status" value="1"/>
</dbReference>
<evidence type="ECO:0000313" key="1">
    <source>
        <dbReference type="EMBL" id="KXB05859.1"/>
    </source>
</evidence>
<organism evidence="1 2">
    <name type="scientific">candidate division MSBL1 archaeon SCGC-AAA382C18</name>
    <dbReference type="NCBI Taxonomy" id="1698281"/>
    <lineage>
        <taxon>Archaea</taxon>
        <taxon>Methanobacteriati</taxon>
        <taxon>Methanobacteriota</taxon>
        <taxon>candidate division MSBL1</taxon>
    </lineage>
</organism>
<feature type="non-terminal residue" evidence="1">
    <location>
        <position position="171"/>
    </location>
</feature>
<gene>
    <name evidence="1" type="ORF">AKJ52_02925</name>
</gene>
<reference evidence="1 2" key="1">
    <citation type="journal article" date="2016" name="Sci. Rep.">
        <title>Metabolic traits of an uncultured archaeal lineage -MSBL1- from brine pools of the Red Sea.</title>
        <authorList>
            <person name="Mwirichia R."/>
            <person name="Alam I."/>
            <person name="Rashid M."/>
            <person name="Vinu M."/>
            <person name="Ba-Alawi W."/>
            <person name="Anthony Kamau A."/>
            <person name="Kamanda Ngugi D."/>
            <person name="Goker M."/>
            <person name="Klenk H.P."/>
            <person name="Bajic V."/>
            <person name="Stingl U."/>
        </authorList>
    </citation>
    <scope>NUCLEOTIDE SEQUENCE [LARGE SCALE GENOMIC DNA]</scope>
    <source>
        <strain evidence="1">SCGC-AAA382C18</strain>
    </source>
</reference>
<comment type="caution">
    <text evidence="1">The sequence shown here is derived from an EMBL/GenBank/DDBJ whole genome shotgun (WGS) entry which is preliminary data.</text>
</comment>
<accession>A0A133VHE9</accession>
<dbReference type="EMBL" id="LHYF01000066">
    <property type="protein sequence ID" value="KXB05859.1"/>
    <property type="molecule type" value="Genomic_DNA"/>
</dbReference>
<protein>
    <recommendedName>
        <fullName evidence="3">SMP-30/Gluconolactonase/LRE-like region domain-containing protein</fullName>
    </recommendedName>
</protein>
<dbReference type="Proteomes" id="UP000070404">
    <property type="component" value="Unassembled WGS sequence"/>
</dbReference>
<evidence type="ECO:0000313" key="2">
    <source>
        <dbReference type="Proteomes" id="UP000070404"/>
    </source>
</evidence>
<proteinExistence type="predicted"/>
<dbReference type="SUPFAM" id="SSF63825">
    <property type="entry name" value="YWTD domain"/>
    <property type="match status" value="1"/>
</dbReference>
<evidence type="ECO:0008006" key="3">
    <source>
        <dbReference type="Google" id="ProtNLM"/>
    </source>
</evidence>
<sequence>MRNLLENKKLLLLISSLTLISFLFLGISNASAEHEYGEPFRQYETPGSSSVSDLAWEGEHLWVAAGTAYDKEAIIYKMDSNCTTILSTITPPSAENFMGGLAWAGNGLWVSARDVIYKIDTEGNIKYSLNSPDIFPMALAYDGSNLWVAGFHTDKIYKVKPLGDVLSSFNA</sequence>
<keyword evidence="2" id="KW-1185">Reference proteome</keyword>
<dbReference type="AlphaFoldDB" id="A0A133VHE9"/>
<name>A0A133VHE9_9EURY</name>
<dbReference type="InterPro" id="IPR015943">
    <property type="entry name" value="WD40/YVTN_repeat-like_dom_sf"/>
</dbReference>